<reference evidence="4" key="1">
    <citation type="submission" date="2023-07" db="EMBL/GenBank/DDBJ databases">
        <authorList>
            <person name="Aktuganov G."/>
            <person name="Boyko T."/>
            <person name="Delegan Y."/>
            <person name="Galimzianova N."/>
            <person name="Gilvanova E."/>
            <person name="Korobov V."/>
            <person name="Kuzmina L."/>
            <person name="Melentiev A."/>
            <person name="Milman P."/>
            <person name="Ryabova A."/>
            <person name="Stupak E."/>
            <person name="Yasakov T."/>
            <person name="Zharikova N."/>
            <person name="Zhurenko E."/>
        </authorList>
    </citation>
    <scope>NUCLEOTIDE SEQUENCE</scope>
    <source>
        <strain evidence="4">IB-739</strain>
    </source>
</reference>
<organism evidence="4 5">
    <name type="scientific">Paenibacillus ehimensis</name>
    <dbReference type="NCBI Taxonomy" id="79264"/>
    <lineage>
        <taxon>Bacteria</taxon>
        <taxon>Bacillati</taxon>
        <taxon>Bacillota</taxon>
        <taxon>Bacilli</taxon>
        <taxon>Bacillales</taxon>
        <taxon>Paenibacillaceae</taxon>
        <taxon>Paenibacillus</taxon>
    </lineage>
</organism>
<evidence type="ECO:0000313" key="4">
    <source>
        <dbReference type="EMBL" id="MDO3678373.1"/>
    </source>
</evidence>
<dbReference type="PANTHER" id="PTHR30290">
    <property type="entry name" value="PERIPLASMIC BINDING COMPONENT OF ABC TRANSPORTER"/>
    <property type="match status" value="1"/>
</dbReference>
<dbReference type="InterPro" id="IPR025370">
    <property type="entry name" value="SgrR_HTH_N"/>
</dbReference>
<comment type="caution">
    <text evidence="4">The sequence shown here is derived from an EMBL/GenBank/DDBJ whole genome shotgun (WGS) entry which is preliminary data.</text>
</comment>
<name>A0ABT8VBP8_9BACL</name>
<evidence type="ECO:0000259" key="3">
    <source>
        <dbReference type="Pfam" id="PF12793"/>
    </source>
</evidence>
<dbReference type="Gene3D" id="3.40.190.10">
    <property type="entry name" value="Periplasmic binding protein-like II"/>
    <property type="match status" value="1"/>
</dbReference>
<sequence>MIDFYYLRLRKKFAEVKEQTEIEITLTELTDIFQCTARNVNFVLKRMEEAGWIHWTPGRGRGHRSRIAFLAKSETIALEAAQAMVKKGDIQQAFAYLEEHSALPALKDQFVYWLDSHFGYRPEVKNDTLTDTLRLPYSKRIACLDPAFITFVVECHMVQQIFDVLVRMNTKTGKIEGGLAHYWTNGNNGKEWTFYLRKGVFFHHGREMTSEDVKYSIERHNSKELGSPFRWLFADVERIETIGSYAIRIHLRRANPLFLHHLSYDRASIVPQDAVTELGDAFRRRPVGTGPFRVVQNDDNMLVLEAFPRYFERRAHLDRIEIWYTPELTRKASHLQPPNYMMRHQCDTTEELPEDWQSIQTIGRDCSFFTFNLNLPGPQQKLSFRKAVVHGIDRKLLVPSSSPGDVTFAKWFYEESREPSDTDEQYDPILAKRLLAESGYDGEELLLVHSSHHKEYAENLQIQLDEIGIKVKLSEVIWGTPEREEKVRSSHFTFNRNVLDHDVELAVIELFLADNCVVRMHLGDELKQQTDFIIERLYQEGSPITRSTYLNRLRQLVTDQAYVLFLFHHTQRTVFHPSLRNVSLNALGWVRFRDLWFEPKMDTLQGDNSS</sequence>
<dbReference type="InterPro" id="IPR000914">
    <property type="entry name" value="SBP_5_dom"/>
</dbReference>
<dbReference type="InterPro" id="IPR039424">
    <property type="entry name" value="SBP_5"/>
</dbReference>
<evidence type="ECO:0000313" key="5">
    <source>
        <dbReference type="Proteomes" id="UP001168883"/>
    </source>
</evidence>
<dbReference type="EMBL" id="JAUMKJ010000017">
    <property type="protein sequence ID" value="MDO3678373.1"/>
    <property type="molecule type" value="Genomic_DNA"/>
</dbReference>
<dbReference type="Gene3D" id="3.10.105.10">
    <property type="entry name" value="Dipeptide-binding Protein, Domain 3"/>
    <property type="match status" value="1"/>
</dbReference>
<dbReference type="SUPFAM" id="SSF46785">
    <property type="entry name" value="Winged helix' DNA-binding domain"/>
    <property type="match status" value="1"/>
</dbReference>
<proteinExistence type="predicted"/>
<feature type="domain" description="Transcriptional regulator SgrR N-terminal HTH" evidence="3">
    <location>
        <begin position="5"/>
        <end position="102"/>
    </location>
</feature>
<gene>
    <name evidence="4" type="ORF">Q3C12_15280</name>
</gene>
<evidence type="ECO:0000259" key="2">
    <source>
        <dbReference type="Pfam" id="PF00496"/>
    </source>
</evidence>
<evidence type="ECO:0000256" key="1">
    <source>
        <dbReference type="ARBA" id="ARBA00023125"/>
    </source>
</evidence>
<dbReference type="InterPro" id="IPR036390">
    <property type="entry name" value="WH_DNA-bd_sf"/>
</dbReference>
<feature type="domain" description="Solute-binding protein family 5" evidence="2">
    <location>
        <begin position="174"/>
        <end position="489"/>
    </location>
</feature>
<keyword evidence="5" id="KW-1185">Reference proteome</keyword>
<accession>A0ABT8VBP8</accession>
<dbReference type="Pfam" id="PF12793">
    <property type="entry name" value="SgrR_N"/>
    <property type="match status" value="1"/>
</dbReference>
<keyword evidence="1" id="KW-0238">DNA-binding</keyword>
<protein>
    <submittedName>
        <fullName evidence="4">ABC transporter substrate-binding protein</fullName>
    </submittedName>
</protein>
<dbReference type="PANTHER" id="PTHR30290:SF72">
    <property type="entry name" value="HTH-TYPE TRANSCRIPTIONAL REGULATOR SGRR"/>
    <property type="match status" value="1"/>
</dbReference>
<dbReference type="Pfam" id="PF00496">
    <property type="entry name" value="SBP_bac_5"/>
    <property type="match status" value="1"/>
</dbReference>
<dbReference type="RefSeq" id="WP_025851592.1">
    <property type="nucleotide sequence ID" value="NZ_JARLKN010000138.1"/>
</dbReference>
<dbReference type="SUPFAM" id="SSF53850">
    <property type="entry name" value="Periplasmic binding protein-like II"/>
    <property type="match status" value="1"/>
</dbReference>
<dbReference type="Proteomes" id="UP001168883">
    <property type="component" value="Unassembled WGS sequence"/>
</dbReference>